<dbReference type="GO" id="GO:0042147">
    <property type="term" value="P:retrograde transport, endosome to Golgi"/>
    <property type="evidence" value="ECO:0007669"/>
    <property type="project" value="InterPro"/>
</dbReference>
<dbReference type="RefSeq" id="XP_014144882.1">
    <property type="nucleotide sequence ID" value="XM_014289407.1"/>
</dbReference>
<dbReference type="GO" id="GO:0030906">
    <property type="term" value="C:retromer, cargo-selective complex"/>
    <property type="evidence" value="ECO:0007669"/>
    <property type="project" value="InterPro"/>
</dbReference>
<dbReference type="Pfam" id="PF03635">
    <property type="entry name" value="Vps35"/>
    <property type="match status" value="1"/>
</dbReference>
<dbReference type="eggNOG" id="KOG1107">
    <property type="taxonomic scope" value="Eukaryota"/>
</dbReference>
<protein>
    <submittedName>
        <fullName evidence="6">Uncharacterized protein</fullName>
    </submittedName>
</protein>
<dbReference type="InterPro" id="IPR005378">
    <property type="entry name" value="Vps35"/>
</dbReference>
<proteinExistence type="inferred from homology"/>
<dbReference type="STRING" id="667725.A0A0L0F2M9"/>
<dbReference type="AlphaFoldDB" id="A0A0L0F2M9"/>
<dbReference type="PANTHER" id="PTHR11099:SF0">
    <property type="entry name" value="VACUOLAR PROTEIN SORTING-ASSOCIATED PROTEIN 35"/>
    <property type="match status" value="1"/>
</dbReference>
<keyword evidence="3" id="KW-0813">Transport</keyword>
<evidence type="ECO:0000256" key="2">
    <source>
        <dbReference type="ARBA" id="ARBA00006536"/>
    </source>
</evidence>
<gene>
    <name evidence="6" type="ORF">SARC_16488</name>
</gene>
<dbReference type="InterPro" id="IPR042491">
    <property type="entry name" value="Vps35_C"/>
</dbReference>
<accession>A0A0L0F2M9</accession>
<keyword evidence="4" id="KW-0653">Protein transport</keyword>
<dbReference type="GO" id="GO:0005829">
    <property type="term" value="C:cytosol"/>
    <property type="evidence" value="ECO:0007669"/>
    <property type="project" value="GOC"/>
</dbReference>
<dbReference type="Gene3D" id="1.25.40.660">
    <property type="entry name" value="Vacuolar protein sorting-associated protein 35, helical subcomplex Vps35-C"/>
    <property type="match status" value="1"/>
</dbReference>
<name>A0A0L0F2M9_9EUKA</name>
<evidence type="ECO:0000256" key="5">
    <source>
        <dbReference type="ARBA" id="ARBA00023136"/>
    </source>
</evidence>
<dbReference type="GeneID" id="25916992"/>
<feature type="non-terminal residue" evidence="6">
    <location>
        <position position="1"/>
    </location>
</feature>
<dbReference type="Proteomes" id="UP000054560">
    <property type="component" value="Unassembled WGS sequence"/>
</dbReference>
<keyword evidence="7" id="KW-1185">Reference proteome</keyword>
<dbReference type="EMBL" id="KQ249791">
    <property type="protein sequence ID" value="KNC70980.1"/>
    <property type="molecule type" value="Genomic_DNA"/>
</dbReference>
<evidence type="ECO:0000313" key="6">
    <source>
        <dbReference type="EMBL" id="KNC70980.1"/>
    </source>
</evidence>
<sequence>TLEQSSCFDDENFDTLSTKCALHSSKLLKKPDQSRAVIACSHLFWSGVTTESDGE</sequence>
<comment type="similarity">
    <text evidence="2">Belongs to the VPS35 family.</text>
</comment>
<evidence type="ECO:0000256" key="4">
    <source>
        <dbReference type="ARBA" id="ARBA00022927"/>
    </source>
</evidence>
<dbReference type="OrthoDB" id="10258141at2759"/>
<evidence type="ECO:0000256" key="1">
    <source>
        <dbReference type="ARBA" id="ARBA00004170"/>
    </source>
</evidence>
<dbReference type="PANTHER" id="PTHR11099">
    <property type="entry name" value="VACUOLAR SORTING PROTEIN 35"/>
    <property type="match status" value="1"/>
</dbReference>
<dbReference type="GO" id="GO:0006886">
    <property type="term" value="P:intracellular protein transport"/>
    <property type="evidence" value="ECO:0007669"/>
    <property type="project" value="TreeGrafter"/>
</dbReference>
<comment type="subcellular location">
    <subcellularLocation>
        <location evidence="1">Membrane</location>
        <topology evidence="1">Peripheral membrane protein</topology>
    </subcellularLocation>
</comment>
<reference evidence="6 7" key="1">
    <citation type="submission" date="2011-02" db="EMBL/GenBank/DDBJ databases">
        <title>The Genome Sequence of Sphaeroforma arctica JP610.</title>
        <authorList>
            <consortium name="The Broad Institute Genome Sequencing Platform"/>
            <person name="Russ C."/>
            <person name="Cuomo C."/>
            <person name="Young S.K."/>
            <person name="Zeng Q."/>
            <person name="Gargeya S."/>
            <person name="Alvarado L."/>
            <person name="Berlin A."/>
            <person name="Chapman S.B."/>
            <person name="Chen Z."/>
            <person name="Freedman E."/>
            <person name="Gellesch M."/>
            <person name="Goldberg J."/>
            <person name="Griggs A."/>
            <person name="Gujja S."/>
            <person name="Heilman E."/>
            <person name="Heiman D."/>
            <person name="Howarth C."/>
            <person name="Mehta T."/>
            <person name="Neiman D."/>
            <person name="Pearson M."/>
            <person name="Roberts A."/>
            <person name="Saif S."/>
            <person name="Shea T."/>
            <person name="Shenoy N."/>
            <person name="Sisk P."/>
            <person name="Stolte C."/>
            <person name="Sykes S."/>
            <person name="White J."/>
            <person name="Yandava C."/>
            <person name="Burger G."/>
            <person name="Gray M.W."/>
            <person name="Holland P.W.H."/>
            <person name="King N."/>
            <person name="Lang F.B.F."/>
            <person name="Roger A.J."/>
            <person name="Ruiz-Trillo I."/>
            <person name="Haas B."/>
            <person name="Nusbaum C."/>
            <person name="Birren B."/>
        </authorList>
    </citation>
    <scope>NUCLEOTIDE SEQUENCE [LARGE SCALE GENOMIC DNA]</scope>
    <source>
        <strain evidence="6 7">JP610</strain>
    </source>
</reference>
<evidence type="ECO:0000313" key="7">
    <source>
        <dbReference type="Proteomes" id="UP000054560"/>
    </source>
</evidence>
<feature type="non-terminal residue" evidence="6">
    <location>
        <position position="55"/>
    </location>
</feature>
<evidence type="ECO:0000256" key="3">
    <source>
        <dbReference type="ARBA" id="ARBA00022448"/>
    </source>
</evidence>
<dbReference type="GO" id="GO:0005770">
    <property type="term" value="C:late endosome"/>
    <property type="evidence" value="ECO:0007669"/>
    <property type="project" value="TreeGrafter"/>
</dbReference>
<keyword evidence="5" id="KW-0472">Membrane</keyword>
<organism evidence="6 7">
    <name type="scientific">Sphaeroforma arctica JP610</name>
    <dbReference type="NCBI Taxonomy" id="667725"/>
    <lineage>
        <taxon>Eukaryota</taxon>
        <taxon>Ichthyosporea</taxon>
        <taxon>Ichthyophonida</taxon>
        <taxon>Sphaeroforma</taxon>
    </lineage>
</organism>